<feature type="repeat" description="PPR" evidence="4">
    <location>
        <begin position="1065"/>
        <end position="1099"/>
    </location>
</feature>
<feature type="repeat" description="PPR" evidence="4">
    <location>
        <begin position="854"/>
        <end position="888"/>
    </location>
</feature>
<proteinExistence type="inferred from homology"/>
<dbReference type="PANTHER" id="PTHR46128">
    <property type="entry name" value="MITOCHONDRIAL GROUP I INTRON SPLICING FACTOR CCM1"/>
    <property type="match status" value="1"/>
</dbReference>
<keyword evidence="10" id="KW-1185">Reference proteome</keyword>
<feature type="repeat" description="PPR" evidence="4">
    <location>
        <begin position="749"/>
        <end position="783"/>
    </location>
</feature>
<dbReference type="Gene3D" id="1.25.40.10">
    <property type="entry name" value="Tetratricopeptide repeat domain"/>
    <property type="match status" value="6"/>
</dbReference>
<feature type="transmembrane region" description="Helical" evidence="6">
    <location>
        <begin position="246"/>
        <end position="266"/>
    </location>
</feature>
<feature type="repeat" description="PPR" evidence="4">
    <location>
        <begin position="784"/>
        <end position="818"/>
    </location>
</feature>
<feature type="repeat" description="PPR" evidence="4">
    <location>
        <begin position="1030"/>
        <end position="1064"/>
    </location>
</feature>
<feature type="transmembrane region" description="Helical" evidence="6">
    <location>
        <begin position="399"/>
        <end position="420"/>
    </location>
</feature>
<dbReference type="EMBL" id="CAJGYO010000004">
    <property type="protein sequence ID" value="CAD6223075.1"/>
    <property type="molecule type" value="Genomic_DNA"/>
</dbReference>
<evidence type="ECO:0000256" key="2">
    <source>
        <dbReference type="ARBA" id="ARBA00022737"/>
    </source>
</evidence>
<keyword evidence="6" id="KW-1133">Transmembrane helix</keyword>
<dbReference type="Pfam" id="PF13041">
    <property type="entry name" value="PPR_2"/>
    <property type="match status" value="7"/>
</dbReference>
<feature type="repeat" description="PPR" evidence="4">
    <location>
        <begin position="1100"/>
        <end position="1134"/>
    </location>
</feature>
<evidence type="ECO:0000256" key="5">
    <source>
        <dbReference type="SAM" id="MobiDB-lite"/>
    </source>
</evidence>
<feature type="transmembrane region" description="Helical" evidence="6">
    <location>
        <begin position="214"/>
        <end position="234"/>
    </location>
</feature>
<evidence type="ECO:0000256" key="4">
    <source>
        <dbReference type="PROSITE-ProRule" id="PRU00708"/>
    </source>
</evidence>
<dbReference type="InterPro" id="IPR053937">
    <property type="entry name" value="GOST_TM"/>
</dbReference>
<feature type="transmembrane region" description="Helical" evidence="6">
    <location>
        <begin position="356"/>
        <end position="378"/>
    </location>
</feature>
<feature type="repeat" description="PPR" evidence="4">
    <location>
        <begin position="960"/>
        <end position="994"/>
    </location>
</feature>
<sequence>MMPMASSSLARLLVAVVLLFTSSALLCADASVHDCSGERFAADGNAFVLHGGSEGVYASAKAAAFIRFEKVAFRRTPESAAAAEEDGNRTATVTAVIFEAGDRDAVGGADVSVSGGRALCCTPDMARLGACTEGTATYRALNGTGWPRVFAASFLPGSLEAAFPDETVAMARTGMYTLLFVHCDASLAGGQVAARGKTIWKNSRGYLPGRMAPLLPFYGAMSLAFAALAAYWFAQCARFWREVVPLQSCATLVIALGMLEAATWYFDLAEFNESGVRPRGATFWAATSGALRGAAARVLVLAVAMGHMVVRPTLAGLKSARVAGLGAAFFAAAEALEVSENVGTVSDHSPSPTRRLFLLLPVAALNAVFVYWIFSSLSKTLNKLKAKRMTAKLEMYRRLNNALIIAVAVSLGWITFEIHFKSTDEYNERWRAAWVIPAVWQLISFSLLCAVCLMWAPSQSSTRYAYLEDEEEEGEDEDRDVEDTRPLIRPGPLSYVDNWAISVSKDATTIILRTDSGVYAKAAGDGGKRAFLPRRIREVRRLIQSIVDYCGNAGSELFELAHMLVSNLGQSMTLLQVYAAVIRIFVESSMFEDALLTYVEAKNVGVDRRLCNFLLKCLVEGNQIMYARSLFDDMKSCGPSPNVCSYSILMSMYTHGERLCLNEAFDLLCEMESNGVRPNTTTYGTYLYGLCRSRQVTSAWDFLQTLAQSGGPCSNYCFNAVIHGFCSKGQVDKAIEVFHGMKKCGFVPDVHSYSILVDGFCKHGDLLKGYDMLDEMARNGICPNQVSYSSLLHGLCKTGQVALALKIFKNLQDHGFEHDQINYSIILHGCCQHLDLKAISDLWFDMIHHDITPDVYNYTSLIYALCRHRNLQDALGVFELMLENGLSPNIVTCTILVDSFSKEGLVGEAFLFLDRIHRSLGIVPNLCMYRVIINGLCKTNKYSDVWKFLADMIKRGYVPDVVLCSIIIDGFVKALKLQEALRLYRKMLDEGVKPNTFTYSSLINGLCNDDRLPEAMGLIRDMIGEDLLLDNVLYTSIIACYCRRLNMKAANEWLRQMERSGVFPDAFVYTCMIDGYSKVLAMDGARLMMEEMGKRKLKPTVVTYTALIIGYLKTGDEKEACMMYESMRHAGISPDVKLRCILGIGNDRGDCDDSQKANGVT</sequence>
<gene>
    <name evidence="9" type="ORF">NCGR_LOCUS15531</name>
</gene>
<keyword evidence="7" id="KW-0732">Signal</keyword>
<feature type="repeat" description="PPR" evidence="4">
    <location>
        <begin position="925"/>
        <end position="959"/>
    </location>
</feature>
<feature type="domain" description="GOST seven transmembrane" evidence="8">
    <location>
        <begin position="213"/>
        <end position="461"/>
    </location>
</feature>
<evidence type="ECO:0000313" key="10">
    <source>
        <dbReference type="Proteomes" id="UP000604825"/>
    </source>
</evidence>
<keyword evidence="2" id="KW-0677">Repeat</keyword>
<feature type="repeat" description="PPR" evidence="4">
    <location>
        <begin position="642"/>
        <end position="678"/>
    </location>
</feature>
<keyword evidence="3" id="KW-0809">Transit peptide</keyword>
<dbReference type="PANTHER" id="PTHR46128:SF211">
    <property type="entry name" value="PENTACOTRIPEPTIDE-REPEAT REGION OF PRORP DOMAIN-CONTAINING PROTEIN"/>
    <property type="match status" value="1"/>
</dbReference>
<evidence type="ECO:0000256" key="1">
    <source>
        <dbReference type="ARBA" id="ARBA00007626"/>
    </source>
</evidence>
<evidence type="ECO:0000259" key="8">
    <source>
        <dbReference type="Pfam" id="PF06814"/>
    </source>
</evidence>
<feature type="transmembrane region" description="Helical" evidence="6">
    <location>
        <begin position="315"/>
        <end position="336"/>
    </location>
</feature>
<feature type="region of interest" description="Disordered" evidence="5">
    <location>
        <begin position="466"/>
        <end position="486"/>
    </location>
</feature>
<feature type="signal peptide" evidence="7">
    <location>
        <begin position="1"/>
        <end position="24"/>
    </location>
</feature>
<dbReference type="Pfam" id="PF01535">
    <property type="entry name" value="PPR"/>
    <property type="match status" value="1"/>
</dbReference>
<comment type="similarity">
    <text evidence="1">Belongs to the PPR family. P subfamily.</text>
</comment>
<dbReference type="InterPro" id="IPR011990">
    <property type="entry name" value="TPR-like_helical_dom_sf"/>
</dbReference>
<evidence type="ECO:0000313" key="9">
    <source>
        <dbReference type="EMBL" id="CAD6223075.1"/>
    </source>
</evidence>
<dbReference type="InterPro" id="IPR002885">
    <property type="entry name" value="PPR_rpt"/>
</dbReference>
<feature type="repeat" description="PPR" evidence="4">
    <location>
        <begin position="607"/>
        <end position="641"/>
    </location>
</feature>
<dbReference type="InterPro" id="IPR050872">
    <property type="entry name" value="PPR_P_subfamily"/>
</dbReference>
<keyword evidence="6" id="KW-0472">Membrane</keyword>
<dbReference type="PROSITE" id="PS51375">
    <property type="entry name" value="PPR"/>
    <property type="match status" value="13"/>
</dbReference>
<evidence type="ECO:0000256" key="3">
    <source>
        <dbReference type="ARBA" id="ARBA00022946"/>
    </source>
</evidence>
<organism evidence="9 10">
    <name type="scientific">Miscanthus lutarioriparius</name>
    <dbReference type="NCBI Taxonomy" id="422564"/>
    <lineage>
        <taxon>Eukaryota</taxon>
        <taxon>Viridiplantae</taxon>
        <taxon>Streptophyta</taxon>
        <taxon>Embryophyta</taxon>
        <taxon>Tracheophyta</taxon>
        <taxon>Spermatophyta</taxon>
        <taxon>Magnoliopsida</taxon>
        <taxon>Liliopsida</taxon>
        <taxon>Poales</taxon>
        <taxon>Poaceae</taxon>
        <taxon>PACMAD clade</taxon>
        <taxon>Panicoideae</taxon>
        <taxon>Andropogonodae</taxon>
        <taxon>Andropogoneae</taxon>
        <taxon>Saccharinae</taxon>
        <taxon>Miscanthus</taxon>
    </lineage>
</organism>
<name>A0A811NI00_9POAL</name>
<protein>
    <recommendedName>
        <fullName evidence="8">GOST seven transmembrane domain-containing protein</fullName>
    </recommendedName>
</protein>
<evidence type="ECO:0000256" key="7">
    <source>
        <dbReference type="SAM" id="SignalP"/>
    </source>
</evidence>
<dbReference type="OrthoDB" id="185373at2759"/>
<feature type="repeat" description="PPR" evidence="4">
    <location>
        <begin position="995"/>
        <end position="1029"/>
    </location>
</feature>
<dbReference type="AlphaFoldDB" id="A0A811NI00"/>
<feature type="repeat" description="PPR" evidence="4">
    <location>
        <begin position="819"/>
        <end position="853"/>
    </location>
</feature>
<keyword evidence="6" id="KW-0812">Transmembrane</keyword>
<reference evidence="9" key="1">
    <citation type="submission" date="2020-10" db="EMBL/GenBank/DDBJ databases">
        <authorList>
            <person name="Han B."/>
            <person name="Lu T."/>
            <person name="Zhao Q."/>
            <person name="Huang X."/>
            <person name="Zhao Y."/>
        </authorList>
    </citation>
    <scope>NUCLEOTIDE SEQUENCE</scope>
</reference>
<feature type="repeat" description="PPR" evidence="4">
    <location>
        <begin position="714"/>
        <end position="748"/>
    </location>
</feature>
<feature type="compositionally biased region" description="Acidic residues" evidence="5">
    <location>
        <begin position="467"/>
        <end position="481"/>
    </location>
</feature>
<feature type="chain" id="PRO_5032634775" description="GOST seven transmembrane domain-containing protein" evidence="7">
    <location>
        <begin position="25"/>
        <end position="1161"/>
    </location>
</feature>
<feature type="transmembrane region" description="Helical" evidence="6">
    <location>
        <begin position="432"/>
        <end position="456"/>
    </location>
</feature>
<comment type="caution">
    <text evidence="9">The sequence shown here is derived from an EMBL/GenBank/DDBJ whole genome shotgun (WGS) entry which is preliminary data.</text>
</comment>
<feature type="transmembrane region" description="Helical" evidence="6">
    <location>
        <begin position="281"/>
        <end position="303"/>
    </location>
</feature>
<dbReference type="Proteomes" id="UP000604825">
    <property type="component" value="Unassembled WGS sequence"/>
</dbReference>
<dbReference type="Pfam" id="PF06814">
    <property type="entry name" value="GOST_TM"/>
    <property type="match status" value="1"/>
</dbReference>
<evidence type="ECO:0000256" key="6">
    <source>
        <dbReference type="SAM" id="Phobius"/>
    </source>
</evidence>
<dbReference type="NCBIfam" id="TIGR00756">
    <property type="entry name" value="PPR"/>
    <property type="match status" value="11"/>
</dbReference>
<accession>A0A811NI00</accession>